<evidence type="ECO:0000313" key="7">
    <source>
        <dbReference type="EMBL" id="OKH37866.1"/>
    </source>
</evidence>
<evidence type="ECO:0000256" key="4">
    <source>
        <dbReference type="ARBA" id="ARBA00023251"/>
    </source>
</evidence>
<protein>
    <recommendedName>
        <fullName evidence="3">Lysine N-acyltransferase MbtK</fullName>
    </recommendedName>
    <alternativeName>
        <fullName evidence="5">Mycobactin synthase protein K</fullName>
    </alternativeName>
</protein>
<dbReference type="SUPFAM" id="SSF55729">
    <property type="entry name" value="Acyl-CoA N-acyltransferases (Nat)"/>
    <property type="match status" value="1"/>
</dbReference>
<evidence type="ECO:0000256" key="2">
    <source>
        <dbReference type="ARBA" id="ARBA00004924"/>
    </source>
</evidence>
<accession>A0A1U7IL02</accession>
<dbReference type="GO" id="GO:0016410">
    <property type="term" value="F:N-acyltransferase activity"/>
    <property type="evidence" value="ECO:0007669"/>
    <property type="project" value="TreeGrafter"/>
</dbReference>
<comment type="caution">
    <text evidence="7">The sequence shown here is derived from an EMBL/GenBank/DDBJ whole genome shotgun (WGS) entry which is preliminary data.</text>
</comment>
<dbReference type="OrthoDB" id="9795206at2"/>
<name>A0A1U7IL02_9CYAN</name>
<evidence type="ECO:0000259" key="6">
    <source>
        <dbReference type="PROSITE" id="PS51186"/>
    </source>
</evidence>
<reference evidence="7 8" key="1">
    <citation type="submission" date="2016-11" db="EMBL/GenBank/DDBJ databases">
        <title>Draft Genome Sequences of Nine Cyanobacterial Strains from Diverse Habitats.</title>
        <authorList>
            <person name="Zhu T."/>
            <person name="Hou S."/>
            <person name="Lu X."/>
            <person name="Hess W.R."/>
        </authorList>
    </citation>
    <scope>NUCLEOTIDE SEQUENCE [LARGE SCALE GENOMIC DNA]</scope>
    <source>
        <strain evidence="7 8">IAM M-71</strain>
    </source>
</reference>
<dbReference type="InterPro" id="IPR000182">
    <property type="entry name" value="GNAT_dom"/>
</dbReference>
<evidence type="ECO:0000313" key="8">
    <source>
        <dbReference type="Proteomes" id="UP000185860"/>
    </source>
</evidence>
<comment type="pathway">
    <text evidence="2">Siderophore biosynthesis.</text>
</comment>
<proteinExistence type="predicted"/>
<dbReference type="EMBL" id="MRCE01000010">
    <property type="protein sequence ID" value="OKH37866.1"/>
    <property type="molecule type" value="Genomic_DNA"/>
</dbReference>
<organism evidence="7 8">
    <name type="scientific">[Phormidium ambiguum] IAM M-71</name>
    <dbReference type="NCBI Taxonomy" id="454136"/>
    <lineage>
        <taxon>Bacteria</taxon>
        <taxon>Bacillati</taxon>
        <taxon>Cyanobacteriota</taxon>
        <taxon>Cyanophyceae</taxon>
        <taxon>Oscillatoriophycideae</taxon>
        <taxon>Aerosakkonematales</taxon>
        <taxon>Aerosakkonemataceae</taxon>
        <taxon>Floridanema</taxon>
    </lineage>
</organism>
<dbReference type="Pfam" id="PF13523">
    <property type="entry name" value="Acetyltransf_8"/>
    <property type="match status" value="1"/>
</dbReference>
<evidence type="ECO:0000256" key="3">
    <source>
        <dbReference type="ARBA" id="ARBA00020586"/>
    </source>
</evidence>
<keyword evidence="7" id="KW-0808">Transferase</keyword>
<dbReference type="InterPro" id="IPR019432">
    <property type="entry name" value="Acyltransferase_MbtK/IucB-like"/>
</dbReference>
<dbReference type="Proteomes" id="UP000185860">
    <property type="component" value="Unassembled WGS sequence"/>
</dbReference>
<dbReference type="PROSITE" id="PS51186">
    <property type="entry name" value="GNAT"/>
    <property type="match status" value="1"/>
</dbReference>
<dbReference type="Gene3D" id="3.40.630.30">
    <property type="match status" value="1"/>
</dbReference>
<keyword evidence="4" id="KW-0046">Antibiotic resistance</keyword>
<gene>
    <name evidence="7" type="ORF">NIES2119_11995</name>
</gene>
<dbReference type="STRING" id="454136.NIES2119_11995"/>
<evidence type="ECO:0000256" key="1">
    <source>
        <dbReference type="ARBA" id="ARBA00003818"/>
    </source>
</evidence>
<dbReference type="GO" id="GO:0046677">
    <property type="term" value="P:response to antibiotic"/>
    <property type="evidence" value="ECO:0007669"/>
    <property type="project" value="UniProtKB-KW"/>
</dbReference>
<evidence type="ECO:0000256" key="5">
    <source>
        <dbReference type="ARBA" id="ARBA00031122"/>
    </source>
</evidence>
<dbReference type="PANTHER" id="PTHR31438">
    <property type="entry name" value="LYSINE N-ACYLTRANSFERASE C17G9.06C-RELATED"/>
    <property type="match status" value="1"/>
</dbReference>
<dbReference type="RefSeq" id="WP_073593707.1">
    <property type="nucleotide sequence ID" value="NZ_MRCE01000010.1"/>
</dbReference>
<dbReference type="PANTHER" id="PTHR31438:SF1">
    <property type="entry name" value="LYSINE N-ACYLTRANSFERASE C17G9.06C-RELATED"/>
    <property type="match status" value="1"/>
</dbReference>
<dbReference type="GO" id="GO:0019290">
    <property type="term" value="P:siderophore biosynthetic process"/>
    <property type="evidence" value="ECO:0007669"/>
    <property type="project" value="InterPro"/>
</dbReference>
<sequence length="196" mass="22802">MTLSNSTIAYSLPQNSRYVWEKFDSNIAKRIAFRPVVLEEDLRLIHNWMNQPHVIPFWNLALDLEAMEKHLQNALADTHQTLYIGCLDGVPMSYWEAYWVAGDIVAKAYEFHPEDRGIHLLIGEPNFLGKGYALPLLSAMTEFLFQHSATEKMIAEPDIRNSKMIHVFRRCGFELQREIELPDKRAALMFCERKSF</sequence>
<dbReference type="AlphaFoldDB" id="A0A1U7IL02"/>
<dbReference type="SMART" id="SM01006">
    <property type="entry name" value="AlcB"/>
    <property type="match status" value="1"/>
</dbReference>
<dbReference type="InterPro" id="IPR016181">
    <property type="entry name" value="Acyl_CoA_acyltransferase"/>
</dbReference>
<comment type="function">
    <text evidence="1">Acyltransferase required for the direct transfer of medium- to long-chain fatty acyl moieties from a carrier protein (MbtL) on to the epsilon-amino group of lysine residue in the mycobactin core.</text>
</comment>
<feature type="domain" description="N-acetyltransferase" evidence="6">
    <location>
        <begin position="31"/>
        <end position="194"/>
    </location>
</feature>